<protein>
    <recommendedName>
        <fullName evidence="6">Carbamoyltransferase</fullName>
    </recommendedName>
</protein>
<feature type="domain" description="Carbamoyltransferase" evidence="2">
    <location>
        <begin position="159"/>
        <end position="339"/>
    </location>
</feature>
<comment type="similarity">
    <text evidence="1">Belongs to the NodU/CmcH family.</text>
</comment>
<sequence length="567" mass="61520">MAVVVGINLSHDPKSYLPTADGGVAIAIDGVVHYACAEERISRSKYDGGFSSSLQVGLQTLGLAQQEIDLVGIVAFGQDVDKTLPCNLIDEVRAEVGPHPQLAYCHSHHEGHAWSSIGQLGVKDALIAVLDHTGSIIDSDSIGLNGARAEQTSYYLWRNEKLVLVARDHDGPDEVGYGRMYSKVTRYVGFDSYHDAGKLMGLSSFGNASRIGDIPHAYYCSRGASEVTSITDDLYSADGLKDLSQWLGDNGAKLSYQHPWQRGNITAEGADLASWCQHSLETSVLRRIQPLVERYCPGEVVICGGVALNSVLNGVLSRELPVEVRIPNSPGDAGLALGALQFAEWTSQKRYVQGSTTYTGPSYSAIAVEQALALLDPNVYEVTKLDNPISAAASALAQGLVVGWFRGRSEFGPRALGNRSILCAASHPWIREKVNGFVKKREWFRPFAPAVLSDLAADYFEIDSNGSSNMMKAVRVRELAKQVVPSIVHVDGTARIQTVAIEDNSDFYELISAYMALTGVPVLMNTSFNEGGRPLVESPTDAVTAFLNFGSSMDRLYLENYEVRHVD</sequence>
<dbReference type="AlphaFoldDB" id="A0AAW5I023"/>
<evidence type="ECO:0000259" key="2">
    <source>
        <dbReference type="Pfam" id="PF02543"/>
    </source>
</evidence>
<keyword evidence="5" id="KW-1185">Reference proteome</keyword>
<dbReference type="EMBL" id="JAEUWV010000024">
    <property type="protein sequence ID" value="MCO6395351.1"/>
    <property type="molecule type" value="Genomic_DNA"/>
</dbReference>
<dbReference type="PANTHER" id="PTHR34847">
    <property type="entry name" value="NODULATION PROTEIN U"/>
    <property type="match status" value="1"/>
</dbReference>
<dbReference type="Gene3D" id="3.90.870.20">
    <property type="entry name" value="Carbamoyltransferase, C-terminal domain"/>
    <property type="match status" value="1"/>
</dbReference>
<dbReference type="PANTHER" id="PTHR34847:SF1">
    <property type="entry name" value="NODULATION PROTEIN U"/>
    <property type="match status" value="1"/>
</dbReference>
<accession>A0AAW5I023</accession>
<dbReference type="Gene3D" id="3.30.420.40">
    <property type="match status" value="2"/>
</dbReference>
<comment type="caution">
    <text evidence="4">The sequence shown here is derived from an EMBL/GenBank/DDBJ whole genome shotgun (WGS) entry which is preliminary data.</text>
</comment>
<gene>
    <name evidence="4" type="ORF">JMN37_10295</name>
</gene>
<dbReference type="InterPro" id="IPR031730">
    <property type="entry name" value="Carbam_trans_C"/>
</dbReference>
<dbReference type="InterPro" id="IPR051338">
    <property type="entry name" value="NodU/CmcH_Carbamoyltrnsfr"/>
</dbReference>
<evidence type="ECO:0000313" key="5">
    <source>
        <dbReference type="Proteomes" id="UP001205920"/>
    </source>
</evidence>
<evidence type="ECO:0000313" key="4">
    <source>
        <dbReference type="EMBL" id="MCO6395351.1"/>
    </source>
</evidence>
<dbReference type="InterPro" id="IPR038152">
    <property type="entry name" value="Carbam_trans_C_sf"/>
</dbReference>
<evidence type="ECO:0000259" key="3">
    <source>
        <dbReference type="Pfam" id="PF16861"/>
    </source>
</evidence>
<dbReference type="SUPFAM" id="SSF53067">
    <property type="entry name" value="Actin-like ATPase domain"/>
    <property type="match status" value="1"/>
</dbReference>
<dbReference type="Pfam" id="PF02543">
    <property type="entry name" value="Carbam_trans_N"/>
    <property type="match status" value="1"/>
</dbReference>
<dbReference type="GO" id="GO:0003824">
    <property type="term" value="F:catalytic activity"/>
    <property type="evidence" value="ECO:0007669"/>
    <property type="project" value="InterPro"/>
</dbReference>
<dbReference type="Proteomes" id="UP001205920">
    <property type="component" value="Unassembled WGS sequence"/>
</dbReference>
<proteinExistence type="inferred from homology"/>
<organism evidence="4 5">
    <name type="scientific">Corynebacterium lipophilum</name>
    <dbReference type="NCBI Taxonomy" id="2804918"/>
    <lineage>
        <taxon>Bacteria</taxon>
        <taxon>Bacillati</taxon>
        <taxon>Actinomycetota</taxon>
        <taxon>Actinomycetes</taxon>
        <taxon>Mycobacteriales</taxon>
        <taxon>Corynebacteriaceae</taxon>
        <taxon>Corynebacterium</taxon>
    </lineage>
</organism>
<reference evidence="4 5" key="1">
    <citation type="submission" date="2021-01" db="EMBL/GenBank/DDBJ databases">
        <title>Identification and Characterization of Corynebacterium sp.</title>
        <authorList>
            <person name="Luo Q."/>
            <person name="Qu P."/>
            <person name="Chen Q."/>
        </authorList>
    </citation>
    <scope>NUCLEOTIDE SEQUENCE [LARGE SCALE GENOMIC DNA]</scope>
    <source>
        <strain evidence="4 5">MC-18</strain>
    </source>
</reference>
<dbReference type="CDD" id="cd24033">
    <property type="entry name" value="ASKHA_NBD_NodU_CmcH-like_N"/>
    <property type="match status" value="1"/>
</dbReference>
<dbReference type="InterPro" id="IPR043129">
    <property type="entry name" value="ATPase_NBD"/>
</dbReference>
<evidence type="ECO:0000256" key="1">
    <source>
        <dbReference type="ARBA" id="ARBA00006129"/>
    </source>
</evidence>
<dbReference type="RefSeq" id="WP_252932084.1">
    <property type="nucleotide sequence ID" value="NZ_JAEUWV010000024.1"/>
</dbReference>
<feature type="domain" description="Carbamoyltransferase C-terminal" evidence="3">
    <location>
        <begin position="393"/>
        <end position="563"/>
    </location>
</feature>
<evidence type="ECO:0008006" key="6">
    <source>
        <dbReference type="Google" id="ProtNLM"/>
    </source>
</evidence>
<dbReference type="Pfam" id="PF16861">
    <property type="entry name" value="Carbam_trans_C"/>
    <property type="match status" value="1"/>
</dbReference>
<dbReference type="InterPro" id="IPR003696">
    <property type="entry name" value="Carbtransf_dom"/>
</dbReference>
<name>A0AAW5I023_9CORY</name>